<dbReference type="EMBL" id="CP030239">
    <property type="protein sequence ID" value="AWX94143.1"/>
    <property type="molecule type" value="Genomic_DNA"/>
</dbReference>
<gene>
    <name evidence="1" type="ORF">DPM13_17785</name>
</gene>
<protein>
    <recommendedName>
        <fullName evidence="3">Cobalamin biosynthesis protein</fullName>
    </recommendedName>
</protein>
<keyword evidence="2" id="KW-1185">Reference proteome</keyword>
<organism evidence="1 2">
    <name type="scientific">Paracoccus mutanolyticus</name>
    <dbReference type="NCBI Taxonomy" id="1499308"/>
    <lineage>
        <taxon>Bacteria</taxon>
        <taxon>Pseudomonadati</taxon>
        <taxon>Pseudomonadota</taxon>
        <taxon>Alphaproteobacteria</taxon>
        <taxon>Rhodobacterales</taxon>
        <taxon>Paracoccaceae</taxon>
        <taxon>Paracoccus</taxon>
    </lineage>
</organism>
<accession>A0ABM6WTZ3</accession>
<evidence type="ECO:0008006" key="3">
    <source>
        <dbReference type="Google" id="ProtNLM"/>
    </source>
</evidence>
<reference evidence="1 2" key="1">
    <citation type="submission" date="2018-06" db="EMBL/GenBank/DDBJ databases">
        <title>Complete genome sequence of Paracoccus mutanolyticus strain RSP-02 isolated from cellulosic waste.</title>
        <authorList>
            <person name="Amrutha R.N."/>
            <person name="Shrivastav A."/>
            <person name="Buddana S.K."/>
            <person name="Deshpande U."/>
            <person name="Prakasham R.S."/>
        </authorList>
    </citation>
    <scope>NUCLEOTIDE SEQUENCE [LARGE SCALE GENOMIC DNA]</scope>
    <source>
        <strain evidence="1 2">RSP-02</strain>
    </source>
</reference>
<evidence type="ECO:0000313" key="1">
    <source>
        <dbReference type="EMBL" id="AWX94143.1"/>
    </source>
</evidence>
<name>A0ABM6WTZ3_9RHOB</name>
<sequence>MRRVIGLGAMQGGIGQEVDAEAHLTDSALDLRGIVAATAGDDTDRYCFVALMAWKAPPWVMVLLAAVGGAAL</sequence>
<proteinExistence type="predicted"/>
<evidence type="ECO:0000313" key="2">
    <source>
        <dbReference type="Proteomes" id="UP000249922"/>
    </source>
</evidence>
<dbReference type="Proteomes" id="UP000249922">
    <property type="component" value="Chromosome"/>
</dbReference>